<dbReference type="EMBL" id="FRCL01000013">
    <property type="protein sequence ID" value="SHN10154.1"/>
    <property type="molecule type" value="Genomic_DNA"/>
</dbReference>
<organism evidence="1 2">
    <name type="scientific">Flavobacterium xinjiangense</name>
    <dbReference type="NCBI Taxonomy" id="178356"/>
    <lineage>
        <taxon>Bacteria</taxon>
        <taxon>Pseudomonadati</taxon>
        <taxon>Bacteroidota</taxon>
        <taxon>Flavobacteriia</taxon>
        <taxon>Flavobacteriales</taxon>
        <taxon>Flavobacteriaceae</taxon>
        <taxon>Flavobacterium</taxon>
    </lineage>
</organism>
<sequence>MNKKLHFTVVLIFVFNAIYGQIRREHLSVGFSFGFGNEFKNDDYTFTNQYYKLELNYLLRKEKFFQYEIVIQPEINFAEHQLINPYFITPDDPDYIEKRERFSKKYAINQYILNLGIILRKPISKSINAFFLASTGPMISDGETERLAKGFAFSNVVAFGVSYKVKRFEFDVRPNVRHVSNAGLSSPNIGFNTKNIELGVSLHF</sequence>
<dbReference type="AlphaFoldDB" id="A0A1M7P0Y4"/>
<accession>A0A1M7P0Y4</accession>
<dbReference type="RefSeq" id="WP_073210476.1">
    <property type="nucleotide sequence ID" value="NZ_FRCL01000013.1"/>
</dbReference>
<dbReference type="Proteomes" id="UP000184092">
    <property type="component" value="Unassembled WGS sequence"/>
</dbReference>
<evidence type="ECO:0000313" key="2">
    <source>
        <dbReference type="Proteomes" id="UP000184092"/>
    </source>
</evidence>
<protein>
    <submittedName>
        <fullName evidence="1">Lipid A 3-O-deacylase (PagL)</fullName>
    </submittedName>
</protein>
<dbReference type="InterPro" id="IPR018550">
    <property type="entry name" value="Lipid-A_deacylase-rel"/>
</dbReference>
<reference evidence="2" key="1">
    <citation type="submission" date="2016-11" db="EMBL/GenBank/DDBJ databases">
        <authorList>
            <person name="Varghese N."/>
            <person name="Submissions S."/>
        </authorList>
    </citation>
    <scope>NUCLEOTIDE SEQUENCE [LARGE SCALE GENOMIC DNA]</scope>
    <source>
        <strain evidence="2">CGMCC 1.2749</strain>
    </source>
</reference>
<dbReference type="OrthoDB" id="1200606at2"/>
<name>A0A1M7P0Y4_9FLAO</name>
<dbReference type="Pfam" id="PF09411">
    <property type="entry name" value="PagL"/>
    <property type="match status" value="1"/>
</dbReference>
<proteinExistence type="predicted"/>
<evidence type="ECO:0000313" key="1">
    <source>
        <dbReference type="EMBL" id="SHN10154.1"/>
    </source>
</evidence>
<gene>
    <name evidence="1" type="ORF">SAMN05216269_11323</name>
</gene>
<dbReference type="STRING" id="178356.SAMN05216269_11323"/>
<keyword evidence="2" id="KW-1185">Reference proteome</keyword>
<dbReference type="Gene3D" id="2.40.160.20">
    <property type="match status" value="1"/>
</dbReference>